<feature type="binding site" evidence="5">
    <location>
        <begin position="113"/>
        <end position="117"/>
    </location>
    <ligand>
        <name>S-adenosyl-L-methionine</name>
        <dbReference type="ChEBI" id="CHEBI:59789"/>
    </ligand>
</feature>
<dbReference type="EMBL" id="JAKNCT010000007">
    <property type="protein sequence ID" value="MCG5031065.1"/>
    <property type="molecule type" value="Genomic_DNA"/>
</dbReference>
<evidence type="ECO:0000256" key="2">
    <source>
        <dbReference type="ARBA" id="ARBA00022679"/>
    </source>
</evidence>
<dbReference type="Gene3D" id="1.10.8.10">
    <property type="entry name" value="DNA helicase RuvA subunit, C-terminal domain"/>
    <property type="match status" value="1"/>
</dbReference>
<dbReference type="EC" id="2.1.1.297" evidence="5"/>
<evidence type="ECO:0000259" key="7">
    <source>
        <dbReference type="Pfam" id="PF17827"/>
    </source>
</evidence>
<keyword evidence="1 5" id="KW-0489">Methyltransferase</keyword>
<dbReference type="Gene3D" id="3.40.50.150">
    <property type="entry name" value="Vaccinia Virus protein VP39"/>
    <property type="match status" value="1"/>
</dbReference>
<dbReference type="InterPro" id="IPR007848">
    <property type="entry name" value="Small_mtfrase_dom"/>
</dbReference>
<evidence type="ECO:0000259" key="6">
    <source>
        <dbReference type="Pfam" id="PF05175"/>
    </source>
</evidence>
<comment type="similarity">
    <text evidence="5">Belongs to the protein N5-glutamine methyltransferase family. PrmC subfamily.</text>
</comment>
<proteinExistence type="inferred from homology"/>
<accession>A0ABS9MS50</accession>
<evidence type="ECO:0000313" key="8">
    <source>
        <dbReference type="EMBL" id="MCG5031065.1"/>
    </source>
</evidence>
<comment type="function">
    <text evidence="5">Methylates the class 1 translation termination release factors RF1/PrfA and RF2/PrfB on the glutamine residue of the universally conserved GGQ motif.</text>
</comment>
<feature type="domain" description="Release factor glutamine methyltransferase N-terminal" evidence="7">
    <location>
        <begin position="2"/>
        <end position="68"/>
    </location>
</feature>
<dbReference type="CDD" id="cd02440">
    <property type="entry name" value="AdoMet_MTases"/>
    <property type="match status" value="1"/>
</dbReference>
<evidence type="ECO:0000256" key="1">
    <source>
        <dbReference type="ARBA" id="ARBA00022603"/>
    </source>
</evidence>
<reference evidence="8 9" key="1">
    <citation type="submission" date="2022-02" db="EMBL/GenBank/DDBJ databases">
        <title>Mesosutterella porci, a novel member of the family Sutterellaceae from pig feces.</title>
        <authorList>
            <person name="Wylensek D."/>
            <person name="Clavel T."/>
        </authorList>
    </citation>
    <scope>NUCLEOTIDE SEQUENCE [LARGE SCALE GENOMIC DNA]</scope>
    <source>
        <strain evidence="9">oilRF-744-wt-GAM-9</strain>
    </source>
</reference>
<feature type="binding site" evidence="5">
    <location>
        <begin position="177"/>
        <end position="180"/>
    </location>
    <ligand>
        <name>substrate</name>
    </ligand>
</feature>
<dbReference type="RefSeq" id="WP_237978725.1">
    <property type="nucleotide sequence ID" value="NZ_JAKNCT010000007.1"/>
</dbReference>
<dbReference type="NCBIfam" id="TIGR03534">
    <property type="entry name" value="RF_mod_PrmC"/>
    <property type="match status" value="1"/>
</dbReference>
<keyword evidence="9" id="KW-1185">Reference proteome</keyword>
<feature type="binding site" evidence="5">
    <location>
        <position position="161"/>
    </location>
    <ligand>
        <name>S-adenosyl-L-methionine</name>
        <dbReference type="ChEBI" id="CHEBI:59789"/>
    </ligand>
</feature>
<sequence length="285" mass="31334">MQAGRILQEAGTRLGRFEARLLLAYVMGVPVEKLIAHPEMELSASQEQAYRLVVQRRLKGEPYAYIAGEQEFFGRAFKVTPDVLIPRPDTELLVETALHILGQFKSPRVLDLGTGSGCIAVTIARENPSARVTGCDISEPALRVAAGNAAGTNVIFFKSRWFDQVPDGSRFELIVSNPPYVAEASPYLADLSYEPKGALVSGPEGMDDLTEIILKAPKFLSPCGWLAVEHGFDQGDPCRRQFSEAGFSDVRTLKDLGGHDRVTLGELRKVPKLLSRDARQEGRHE</sequence>
<dbReference type="InterPro" id="IPR004556">
    <property type="entry name" value="HemK-like"/>
</dbReference>
<feature type="binding site" evidence="5">
    <location>
        <position position="136"/>
    </location>
    <ligand>
        <name>S-adenosyl-L-methionine</name>
        <dbReference type="ChEBI" id="CHEBI:59789"/>
    </ligand>
</feature>
<feature type="binding site" evidence="5">
    <location>
        <position position="177"/>
    </location>
    <ligand>
        <name>S-adenosyl-L-methionine</name>
        <dbReference type="ChEBI" id="CHEBI:59789"/>
    </ligand>
</feature>
<dbReference type="PANTHER" id="PTHR18895:SF74">
    <property type="entry name" value="MTRF1L RELEASE FACTOR GLUTAMINE METHYLTRANSFERASE"/>
    <property type="match status" value="1"/>
</dbReference>
<comment type="catalytic activity">
    <reaction evidence="4 5">
        <text>L-glutaminyl-[peptide chain release factor] + S-adenosyl-L-methionine = N(5)-methyl-L-glutaminyl-[peptide chain release factor] + S-adenosyl-L-homocysteine + H(+)</text>
        <dbReference type="Rhea" id="RHEA:42896"/>
        <dbReference type="Rhea" id="RHEA-COMP:10271"/>
        <dbReference type="Rhea" id="RHEA-COMP:10272"/>
        <dbReference type="ChEBI" id="CHEBI:15378"/>
        <dbReference type="ChEBI" id="CHEBI:30011"/>
        <dbReference type="ChEBI" id="CHEBI:57856"/>
        <dbReference type="ChEBI" id="CHEBI:59789"/>
        <dbReference type="ChEBI" id="CHEBI:61891"/>
        <dbReference type="EC" id="2.1.1.297"/>
    </reaction>
</comment>
<evidence type="ECO:0000256" key="4">
    <source>
        <dbReference type="ARBA" id="ARBA00048391"/>
    </source>
</evidence>
<evidence type="ECO:0000256" key="5">
    <source>
        <dbReference type="HAMAP-Rule" id="MF_02126"/>
    </source>
</evidence>
<dbReference type="GO" id="GO:0032259">
    <property type="term" value="P:methylation"/>
    <property type="evidence" value="ECO:0007669"/>
    <property type="project" value="UniProtKB-KW"/>
</dbReference>
<dbReference type="InterPro" id="IPR050320">
    <property type="entry name" value="N5-glutamine_MTase"/>
</dbReference>
<dbReference type="PANTHER" id="PTHR18895">
    <property type="entry name" value="HEMK METHYLTRANSFERASE"/>
    <property type="match status" value="1"/>
</dbReference>
<dbReference type="Pfam" id="PF05175">
    <property type="entry name" value="MTS"/>
    <property type="match status" value="1"/>
</dbReference>
<dbReference type="Pfam" id="PF17827">
    <property type="entry name" value="PrmC_N"/>
    <property type="match status" value="1"/>
</dbReference>
<keyword evidence="3 5" id="KW-0949">S-adenosyl-L-methionine</keyword>
<dbReference type="InterPro" id="IPR040758">
    <property type="entry name" value="PrmC_N"/>
</dbReference>
<dbReference type="HAMAP" id="MF_02126">
    <property type="entry name" value="RF_methyltr_PrmC"/>
    <property type="match status" value="1"/>
</dbReference>
<dbReference type="InterPro" id="IPR029063">
    <property type="entry name" value="SAM-dependent_MTases_sf"/>
</dbReference>
<evidence type="ECO:0000256" key="3">
    <source>
        <dbReference type="ARBA" id="ARBA00022691"/>
    </source>
</evidence>
<protein>
    <recommendedName>
        <fullName evidence="5">Release factor glutamine methyltransferase</fullName>
        <shortName evidence="5">RF MTase</shortName>
        <ecNumber evidence="5">2.1.1.297</ecNumber>
    </recommendedName>
    <alternativeName>
        <fullName evidence="5">N5-glutamine methyltransferase PrmC</fullName>
    </alternativeName>
    <alternativeName>
        <fullName evidence="5">Protein-(glutamine-N5) MTase PrmC</fullName>
    </alternativeName>
    <alternativeName>
        <fullName evidence="5">Protein-glutamine N-methyltransferase PrmC</fullName>
    </alternativeName>
</protein>
<dbReference type="PROSITE" id="PS00092">
    <property type="entry name" value="N6_MTASE"/>
    <property type="match status" value="1"/>
</dbReference>
<gene>
    <name evidence="5 8" type="primary">prmC</name>
    <name evidence="8" type="ORF">MAF45_06350</name>
</gene>
<organism evidence="8 9">
    <name type="scientific">Mesosutterella porci</name>
    <dbReference type="NCBI Taxonomy" id="2915351"/>
    <lineage>
        <taxon>Bacteria</taxon>
        <taxon>Pseudomonadati</taxon>
        <taxon>Pseudomonadota</taxon>
        <taxon>Betaproteobacteria</taxon>
        <taxon>Burkholderiales</taxon>
        <taxon>Sutterellaceae</taxon>
        <taxon>Mesosutterella</taxon>
    </lineage>
</organism>
<evidence type="ECO:0000313" key="9">
    <source>
        <dbReference type="Proteomes" id="UP001297600"/>
    </source>
</evidence>
<feature type="domain" description="Methyltransferase small" evidence="6">
    <location>
        <begin position="90"/>
        <end position="183"/>
    </location>
</feature>
<keyword evidence="2 5" id="KW-0808">Transferase</keyword>
<comment type="caution">
    <text evidence="8">The sequence shown here is derived from an EMBL/GenBank/DDBJ whole genome shotgun (WGS) entry which is preliminary data.</text>
</comment>
<dbReference type="InterPro" id="IPR002052">
    <property type="entry name" value="DNA_methylase_N6_adenine_CS"/>
</dbReference>
<dbReference type="SUPFAM" id="SSF53335">
    <property type="entry name" value="S-adenosyl-L-methionine-dependent methyltransferases"/>
    <property type="match status" value="1"/>
</dbReference>
<dbReference type="InterPro" id="IPR019874">
    <property type="entry name" value="RF_methyltr_PrmC"/>
</dbReference>
<name>A0ABS9MS50_9BURK</name>
<dbReference type="Proteomes" id="UP001297600">
    <property type="component" value="Unassembled WGS sequence"/>
</dbReference>
<dbReference type="GO" id="GO:0102559">
    <property type="term" value="F:peptide chain release factor N(5)-glutamine methyltransferase activity"/>
    <property type="evidence" value="ECO:0007669"/>
    <property type="project" value="UniProtKB-EC"/>
</dbReference>
<dbReference type="NCBIfam" id="TIGR00536">
    <property type="entry name" value="hemK_fam"/>
    <property type="match status" value="1"/>
</dbReference>